<dbReference type="GO" id="GO:0003677">
    <property type="term" value="F:DNA binding"/>
    <property type="evidence" value="ECO:0007669"/>
    <property type="project" value="UniProtKB-KW"/>
</dbReference>
<dbReference type="InterPro" id="IPR009351">
    <property type="entry name" value="AlkZ-like"/>
</dbReference>
<dbReference type="PANTHER" id="PTHR38479:SF2">
    <property type="entry name" value="WINGED HELIX DNA-BINDING DOMAIN-CONTAINING PROTEIN"/>
    <property type="match status" value="1"/>
</dbReference>
<dbReference type="PANTHER" id="PTHR38479">
    <property type="entry name" value="LMO0824 PROTEIN"/>
    <property type="match status" value="1"/>
</dbReference>
<evidence type="ECO:0000313" key="2">
    <source>
        <dbReference type="Proteomes" id="UP001499895"/>
    </source>
</evidence>
<dbReference type="Proteomes" id="UP001499895">
    <property type="component" value="Unassembled WGS sequence"/>
</dbReference>
<keyword evidence="1" id="KW-0238">DNA-binding</keyword>
<dbReference type="EMBL" id="BAAAHB010000004">
    <property type="protein sequence ID" value="GAA0447600.1"/>
    <property type="molecule type" value="Genomic_DNA"/>
</dbReference>
<gene>
    <name evidence="1" type="ORF">GCM10009544_07980</name>
</gene>
<name>A0ABP3JB92_9ACTN</name>
<accession>A0ABP3JB92</accession>
<reference evidence="2" key="1">
    <citation type="journal article" date="2019" name="Int. J. Syst. Evol. Microbiol.">
        <title>The Global Catalogue of Microorganisms (GCM) 10K type strain sequencing project: providing services to taxonomists for standard genome sequencing and annotation.</title>
        <authorList>
            <consortium name="The Broad Institute Genomics Platform"/>
            <consortium name="The Broad Institute Genome Sequencing Center for Infectious Disease"/>
            <person name="Wu L."/>
            <person name="Ma J."/>
        </authorList>
    </citation>
    <scope>NUCLEOTIDE SEQUENCE [LARGE SCALE GENOMIC DNA]</scope>
    <source>
        <strain evidence="2">JCM 10649</strain>
    </source>
</reference>
<keyword evidence="2" id="KW-1185">Reference proteome</keyword>
<organism evidence="1 2">
    <name type="scientific">Streptomyces stramineus</name>
    <dbReference type="NCBI Taxonomy" id="173861"/>
    <lineage>
        <taxon>Bacteria</taxon>
        <taxon>Bacillati</taxon>
        <taxon>Actinomycetota</taxon>
        <taxon>Actinomycetes</taxon>
        <taxon>Kitasatosporales</taxon>
        <taxon>Streptomycetaceae</taxon>
        <taxon>Streptomyces</taxon>
    </lineage>
</organism>
<sequence>MTTIGAPVLSPRALGRALLERQLLLRRATLPALDAVEHLVGLQAQSPLDPYYALAARLDGFRPEDLARLLASREAVRIAVMRSTIHLVSARDCRTLRPLLQPVQDRGFRSNHGKRLGEVDLDRLAARARELVAVRPYTFHELGRELAGEWPGAVPQDLAMAARTLLPLVQVTPRALWGHSGPAAHTTVETWLGGGLDPAPDLGDMVLRYLAAFGPASVKDLQTWCGLTRLREVVDRLRPGLRTFRDAGGAELFDVPDGPLPDKDTPAPVRFLPEFDNLLLSHADRSRIIDPAHLRRLWRTNRAYRSFLLDGTVGGLWRLDRERAGGEERATVVVEPFGRIPEAGRAAVEDEAAGVLAMAAPDARHEVRYGEVA</sequence>
<dbReference type="RefSeq" id="WP_344085561.1">
    <property type="nucleotide sequence ID" value="NZ_BAAAHB010000004.1"/>
</dbReference>
<comment type="caution">
    <text evidence="1">The sequence shown here is derived from an EMBL/GenBank/DDBJ whole genome shotgun (WGS) entry which is preliminary data.</text>
</comment>
<protein>
    <submittedName>
        <fullName evidence="1">Winged helix DNA-binding domain-containing protein</fullName>
    </submittedName>
</protein>
<evidence type="ECO:0000313" key="1">
    <source>
        <dbReference type="EMBL" id="GAA0447600.1"/>
    </source>
</evidence>
<dbReference type="Pfam" id="PF06224">
    <property type="entry name" value="AlkZ-like"/>
    <property type="match status" value="1"/>
</dbReference>
<proteinExistence type="predicted"/>